<dbReference type="InterPro" id="IPR020904">
    <property type="entry name" value="Sc_DH/Rdtase_CS"/>
</dbReference>
<evidence type="ECO:0008006" key="4">
    <source>
        <dbReference type="Google" id="ProtNLM"/>
    </source>
</evidence>
<dbReference type="PANTHER" id="PTHR42760">
    <property type="entry name" value="SHORT-CHAIN DEHYDROGENASES/REDUCTASES FAMILY MEMBER"/>
    <property type="match status" value="1"/>
</dbReference>
<reference evidence="3" key="1">
    <citation type="submission" date="2018-05" db="EMBL/GenBank/DDBJ databases">
        <authorList>
            <person name="Lanie J.A."/>
            <person name="Ng W.-L."/>
            <person name="Kazmierczak K.M."/>
            <person name="Andrzejewski T.M."/>
            <person name="Davidsen T.M."/>
            <person name="Wayne K.J."/>
            <person name="Tettelin H."/>
            <person name="Glass J.I."/>
            <person name="Rusch D."/>
            <person name="Podicherti R."/>
            <person name="Tsui H.-C.T."/>
            <person name="Winkler M.E."/>
        </authorList>
    </citation>
    <scope>NUCLEOTIDE SEQUENCE</scope>
</reference>
<dbReference type="AlphaFoldDB" id="A0A381SPH2"/>
<dbReference type="PROSITE" id="PS00061">
    <property type="entry name" value="ADH_SHORT"/>
    <property type="match status" value="1"/>
</dbReference>
<dbReference type="Gene3D" id="3.40.50.720">
    <property type="entry name" value="NAD(P)-binding Rossmann-like Domain"/>
    <property type="match status" value="1"/>
</dbReference>
<dbReference type="GO" id="GO:0016616">
    <property type="term" value="F:oxidoreductase activity, acting on the CH-OH group of donors, NAD or NADP as acceptor"/>
    <property type="evidence" value="ECO:0007669"/>
    <property type="project" value="TreeGrafter"/>
</dbReference>
<name>A0A381SPH2_9ZZZZ</name>
<dbReference type="Pfam" id="PF13561">
    <property type="entry name" value="adh_short_C2"/>
    <property type="match status" value="1"/>
</dbReference>
<dbReference type="PRINTS" id="PR00080">
    <property type="entry name" value="SDRFAMILY"/>
</dbReference>
<protein>
    <recommendedName>
        <fullName evidence="4">3-oxoacyl-[acyl-carrier-protein] reductase</fullName>
    </recommendedName>
</protein>
<keyword evidence="2" id="KW-0560">Oxidoreductase</keyword>
<dbReference type="SUPFAM" id="SSF51735">
    <property type="entry name" value="NAD(P)-binding Rossmann-fold domains"/>
    <property type="match status" value="1"/>
</dbReference>
<organism evidence="3">
    <name type="scientific">marine metagenome</name>
    <dbReference type="NCBI Taxonomy" id="408172"/>
    <lineage>
        <taxon>unclassified sequences</taxon>
        <taxon>metagenomes</taxon>
        <taxon>ecological metagenomes</taxon>
    </lineage>
</organism>
<sequence>MDREYVSRIEPGLRVIVTAGAAGIGRVIVEALHTCGAHIHVCDVDADAVADLNSVLPEIGTTIADVADASQVDQFFAEAETHLGGLDVLVNNAGIAGPTASIDAISPEDWERTVAVNLNGHFYCARRATPLLRNSENAVMINLSSVAGRLGFQYRTPYAATKWGIIGFTQSLAKELGPEGIRVNAILPGMVEGPRIERVISARAKTMGQSEAEVKTEMLSNVSLRRTVAPNDIAEMVLFLCSSGGRNISGQSLSVCGNVETM</sequence>
<proteinExistence type="inferred from homology"/>
<dbReference type="InterPro" id="IPR036291">
    <property type="entry name" value="NAD(P)-bd_dom_sf"/>
</dbReference>
<dbReference type="CDD" id="cd05233">
    <property type="entry name" value="SDR_c"/>
    <property type="match status" value="1"/>
</dbReference>
<dbReference type="NCBIfam" id="NF009466">
    <property type="entry name" value="PRK12826.1-2"/>
    <property type="match status" value="1"/>
</dbReference>
<dbReference type="PANTHER" id="PTHR42760:SF133">
    <property type="entry name" value="3-OXOACYL-[ACYL-CARRIER-PROTEIN] REDUCTASE"/>
    <property type="match status" value="1"/>
</dbReference>
<evidence type="ECO:0000256" key="1">
    <source>
        <dbReference type="ARBA" id="ARBA00006484"/>
    </source>
</evidence>
<evidence type="ECO:0000256" key="2">
    <source>
        <dbReference type="ARBA" id="ARBA00023002"/>
    </source>
</evidence>
<dbReference type="InterPro" id="IPR002347">
    <property type="entry name" value="SDR_fam"/>
</dbReference>
<gene>
    <name evidence="3" type="ORF">METZ01_LOCUS58740</name>
</gene>
<dbReference type="PRINTS" id="PR00081">
    <property type="entry name" value="GDHRDH"/>
</dbReference>
<dbReference type="EMBL" id="UINC01003387">
    <property type="protein sequence ID" value="SVA05886.1"/>
    <property type="molecule type" value="Genomic_DNA"/>
</dbReference>
<comment type="similarity">
    <text evidence="1">Belongs to the short-chain dehydrogenases/reductases (SDR) family.</text>
</comment>
<accession>A0A381SPH2</accession>
<evidence type="ECO:0000313" key="3">
    <source>
        <dbReference type="EMBL" id="SVA05886.1"/>
    </source>
</evidence>
<dbReference type="FunFam" id="3.40.50.720:FF:000084">
    <property type="entry name" value="Short-chain dehydrogenase reductase"/>
    <property type="match status" value="1"/>
</dbReference>